<dbReference type="Pfam" id="PF23616">
    <property type="entry name" value="Ig_GEX2_N"/>
    <property type="match status" value="2"/>
</dbReference>
<dbReference type="InterPro" id="IPR017868">
    <property type="entry name" value="Filamin/ABP280_repeat-like"/>
</dbReference>
<feature type="domain" description="GEX2 N-terminal Ig-like" evidence="5">
    <location>
        <begin position="231"/>
        <end position="336"/>
    </location>
</feature>
<keyword evidence="4" id="KW-1133">Transmembrane helix</keyword>
<evidence type="ECO:0000256" key="3">
    <source>
        <dbReference type="SAM" id="MobiDB-lite"/>
    </source>
</evidence>
<reference evidence="6" key="2">
    <citation type="submission" date="2020-10" db="EMBL/GenBank/DDBJ databases">
        <authorList>
            <person name="Scholz U."/>
            <person name="Mascher M."/>
            <person name="Fiebig A."/>
        </authorList>
    </citation>
    <scope>NUCLEOTIDE SEQUENCE [LARGE SCALE GENOMIC DNA]</scope>
    <source>
        <strain evidence="6">cv. Morex</strain>
    </source>
</reference>
<dbReference type="Gene3D" id="2.60.40.10">
    <property type="entry name" value="Immunoglobulins"/>
    <property type="match status" value="3"/>
</dbReference>
<keyword evidence="4" id="KW-0472">Membrane</keyword>
<dbReference type="InterPro" id="IPR013783">
    <property type="entry name" value="Ig-like_fold"/>
</dbReference>
<name>A0A8I6Y9B1_HORVV</name>
<accession>A0A8I6Y9B1</accession>
<dbReference type="PANTHER" id="PTHR38537:SF8">
    <property type="entry name" value="FILAMIN-A"/>
    <property type="match status" value="1"/>
</dbReference>
<feature type="region of interest" description="Disordered" evidence="3">
    <location>
        <begin position="1169"/>
        <end position="1190"/>
    </location>
</feature>
<keyword evidence="4" id="KW-0812">Transmembrane</keyword>
<keyword evidence="1" id="KW-0677">Repeat</keyword>
<dbReference type="Proteomes" id="UP000011116">
    <property type="component" value="Chromosome 5H"/>
</dbReference>
<reference evidence="7" key="1">
    <citation type="journal article" date="2012" name="Nature">
        <title>A physical, genetic and functional sequence assembly of the barley genome.</title>
        <authorList>
            <consortium name="The International Barley Genome Sequencing Consortium"/>
            <person name="Mayer K.F."/>
            <person name="Waugh R."/>
            <person name="Brown J.W."/>
            <person name="Schulman A."/>
            <person name="Langridge P."/>
            <person name="Platzer M."/>
            <person name="Fincher G.B."/>
            <person name="Muehlbauer G.J."/>
            <person name="Sato K."/>
            <person name="Close T.J."/>
            <person name="Wise R.P."/>
            <person name="Stein N."/>
        </authorList>
    </citation>
    <scope>NUCLEOTIDE SEQUENCE [LARGE SCALE GENOMIC DNA]</scope>
    <source>
        <strain evidence="7">cv. Morex</strain>
    </source>
</reference>
<feature type="compositionally biased region" description="Polar residues" evidence="3">
    <location>
        <begin position="1169"/>
        <end position="1182"/>
    </location>
</feature>
<dbReference type="InterPro" id="IPR044801">
    <property type="entry name" value="Filamin"/>
</dbReference>
<dbReference type="SMART" id="SM00557">
    <property type="entry name" value="IG_FLMN"/>
    <property type="match status" value="1"/>
</dbReference>
<proteinExistence type="predicted"/>
<dbReference type="AlphaFoldDB" id="A0A8I6Y9B1"/>
<feature type="repeat" description="Filamin" evidence="2">
    <location>
        <begin position="300"/>
        <end position="336"/>
    </location>
</feature>
<protein>
    <recommendedName>
        <fullName evidence="5">GEX2 N-terminal Ig-like domain-containing protein</fullName>
    </recommendedName>
</protein>
<dbReference type="Gene3D" id="2.60.40.2810">
    <property type="match status" value="1"/>
</dbReference>
<organism evidence="6 7">
    <name type="scientific">Hordeum vulgare subsp. vulgare</name>
    <name type="common">Domesticated barley</name>
    <dbReference type="NCBI Taxonomy" id="112509"/>
    <lineage>
        <taxon>Eukaryota</taxon>
        <taxon>Viridiplantae</taxon>
        <taxon>Streptophyta</taxon>
        <taxon>Embryophyta</taxon>
        <taxon>Tracheophyta</taxon>
        <taxon>Spermatophyta</taxon>
        <taxon>Magnoliopsida</taxon>
        <taxon>Liliopsida</taxon>
        <taxon>Poales</taxon>
        <taxon>Poaceae</taxon>
        <taxon>BOP clade</taxon>
        <taxon>Pooideae</taxon>
        <taxon>Triticodae</taxon>
        <taxon>Triticeae</taxon>
        <taxon>Hordeinae</taxon>
        <taxon>Hordeum</taxon>
    </lineage>
</organism>
<dbReference type="GO" id="GO:0030036">
    <property type="term" value="P:actin cytoskeleton organization"/>
    <property type="evidence" value="ECO:0007669"/>
    <property type="project" value="InterPro"/>
</dbReference>
<dbReference type="PROSITE" id="PS50194">
    <property type="entry name" value="FILAMIN_REPEAT"/>
    <property type="match status" value="3"/>
</dbReference>
<sequence>MCTCTLYVFFVHRQTKACSNSDQSPLAGITSTSAPAVAALRMQFHAPPHSSSLHGHLQQSNRTNACRHPSHVDQSGRTPMASPAALSPRPILASFSLLLLCLAPLRPTTAQQQFPTVPIPAFMFTWLDDRGSFRAGDTAVVMIKSYYVSGANVSAVRRSGAFKVTLLGKAGNSTYLADVAAHLEGDLPSWNITLVPLRAGDFVALFEEERFAIGVSTLNFAVAARDVHPSASLASWVYFSGHVVAGSKAFVSVVPRDAFGNAVPPGTAMPGGDGYFAVSWSYVNGTPVEFSGFQYNGWTEDGSISLEFAPTLAGDFLVHVHGDSKKLRGSPLLLTVKPGPIDIAKSTAEWKHGINVVQIFSRLEIFINQKDSFGNLVPEIQPFDAAVVDRASRLSVPVGGLRIEAVAEGIQRLSFDVVEPGEFLLTIFDTRLKQRLYDVYHVFVGYCDGSKSIVNGSGLVQSVAGSPSSFMVYLEDKYRSPSPVDTEMLRVQILSRNGTSGVHPDITPVREPNETTSMDGQTSNFNVSYTPEIAGDYETWVLCGNIALNDGKPYTMTVSPGAVDTSLSSAPMFDPRVKRSVKNNVTVRLVDSFMNPVVSLEPKLRLQLTSANITAPMNTSSFTAGEFVNNKDGSYTAHYVAKFLGLYGMCIVFDNRQLTPCPFQVLVLPDEYFSEVQDDNISVWEDESVSFDILSNDYIAGGLADVVNLSSPLHGAVLQYNPGYRYTPFERFFGNDSFSYTVYDKHSNVVSGTVFISVLCRPPQFISLPKQLHVTEDIIGPKFGGLPGIQIAYSDTAENISVTVRAQHGNVLLAPMPMKPQHLLDDSLSISRVGRSSQALKIQGMVEEINGALKYLQYIGNEDFYGDDAIMLHARNRNGRQRDELHVSVDPVNDPPVILAPKSIFLGGKESRDGYQIFDKQRDPFEFSIVEPDLRWYPGNRSDLLLVLSLEVFEGTLMMTLPASLVGRAELKTHGSNQWQPLQTYVAIAHHLVLRGIGIRLRMDVADCNSAMHRLFYQDGPSHGTSLTITVNDLGNYGCYPDCSEMMSRPLQAEKTVQLSKRKATNPTRAILMGSAIAVEILAMLCLGGVLLYFLVKCMFALRVKRRGRAGDEVRTSERTMSHQLMSSSPLDDAGYCSAPAAVLSLGGNRSGFRQRSCRSCKQQELEMQQLSGIRNDGNQDAQPAVDKDK</sequence>
<dbReference type="Pfam" id="PF00630">
    <property type="entry name" value="Filamin"/>
    <property type="match status" value="1"/>
</dbReference>
<feature type="region of interest" description="Disordered" evidence="3">
    <location>
        <begin position="63"/>
        <end position="83"/>
    </location>
</feature>
<feature type="compositionally biased region" description="Polar residues" evidence="3">
    <location>
        <begin position="514"/>
        <end position="524"/>
    </location>
</feature>
<evidence type="ECO:0000313" key="6">
    <source>
        <dbReference type="EnsemblPlants" id="HORVU.MOREX.r3.5HG0482440.1"/>
    </source>
</evidence>
<evidence type="ECO:0000259" key="5">
    <source>
        <dbReference type="Pfam" id="PF23616"/>
    </source>
</evidence>
<evidence type="ECO:0000313" key="7">
    <source>
        <dbReference type="Proteomes" id="UP000011116"/>
    </source>
</evidence>
<dbReference type="PANTHER" id="PTHR38537">
    <property type="entry name" value="JITTERBUG, ISOFORM N"/>
    <property type="match status" value="1"/>
</dbReference>
<evidence type="ECO:0000256" key="1">
    <source>
        <dbReference type="ARBA" id="ARBA00022737"/>
    </source>
</evidence>
<feature type="repeat" description="Filamin" evidence="2">
    <location>
        <begin position="610"/>
        <end position="667"/>
    </location>
</feature>
<evidence type="ECO:0000256" key="4">
    <source>
        <dbReference type="SAM" id="Phobius"/>
    </source>
</evidence>
<reference evidence="6" key="3">
    <citation type="submission" date="2022-01" db="UniProtKB">
        <authorList>
            <consortium name="EnsemblPlants"/>
        </authorList>
    </citation>
    <scope>IDENTIFICATION</scope>
    <source>
        <strain evidence="6">subsp. vulgare</strain>
    </source>
</reference>
<keyword evidence="7" id="KW-1185">Reference proteome</keyword>
<dbReference type="Pfam" id="PF17963">
    <property type="entry name" value="Big_9"/>
    <property type="match status" value="1"/>
</dbReference>
<dbReference type="InterPro" id="IPR001298">
    <property type="entry name" value="Filamin/ABP280_rpt"/>
</dbReference>
<feature type="region of interest" description="Disordered" evidence="3">
    <location>
        <begin position="501"/>
        <end position="524"/>
    </location>
</feature>
<dbReference type="GO" id="GO:0048235">
    <property type="term" value="P:pollen sperm cell differentiation"/>
    <property type="evidence" value="ECO:0000318"/>
    <property type="project" value="GO_Central"/>
</dbReference>
<dbReference type="EnsemblPlants" id="HORVU.MOREX.r3.5HG0482440.1">
    <property type="protein sequence ID" value="HORVU.MOREX.r3.5HG0482440.1"/>
    <property type="gene ID" value="HORVU.MOREX.r3.5HG0482440"/>
</dbReference>
<evidence type="ECO:0000256" key="2">
    <source>
        <dbReference type="PROSITE-ProRule" id="PRU00087"/>
    </source>
</evidence>
<dbReference type="SUPFAM" id="SSF81296">
    <property type="entry name" value="E set domains"/>
    <property type="match status" value="3"/>
</dbReference>
<dbReference type="GO" id="GO:0051015">
    <property type="term" value="F:actin filament binding"/>
    <property type="evidence" value="ECO:0007669"/>
    <property type="project" value="InterPro"/>
</dbReference>
<feature type="repeat" description="Filamin" evidence="2">
    <location>
        <begin position="444"/>
        <end position="558"/>
    </location>
</feature>
<dbReference type="InterPro" id="IPR014756">
    <property type="entry name" value="Ig_E-set"/>
</dbReference>
<dbReference type="InterPro" id="IPR056434">
    <property type="entry name" value="Ig_GEX2_N"/>
</dbReference>
<dbReference type="Gramene" id="HORVU.MOREX.r3.5HG0482440.1">
    <property type="protein sequence ID" value="HORVU.MOREX.r3.5HG0482440.1"/>
    <property type="gene ID" value="HORVU.MOREX.r3.5HG0482440"/>
</dbReference>
<feature type="transmembrane region" description="Helical" evidence="4">
    <location>
        <begin position="1070"/>
        <end position="1096"/>
    </location>
</feature>
<feature type="domain" description="GEX2 N-terminal Ig-like" evidence="5">
    <location>
        <begin position="120"/>
        <end position="222"/>
    </location>
</feature>